<dbReference type="OrthoDB" id="5354021at2"/>
<evidence type="ECO:0000256" key="1">
    <source>
        <dbReference type="ARBA" id="ARBA00022676"/>
    </source>
</evidence>
<dbReference type="CDD" id="cd03801">
    <property type="entry name" value="GT4_PimA-like"/>
    <property type="match status" value="1"/>
</dbReference>
<organism evidence="3 4">
    <name type="scientific">Caulobacter henricii</name>
    <dbReference type="NCBI Taxonomy" id="69395"/>
    <lineage>
        <taxon>Bacteria</taxon>
        <taxon>Pseudomonadati</taxon>
        <taxon>Pseudomonadota</taxon>
        <taxon>Alphaproteobacteria</taxon>
        <taxon>Caulobacterales</taxon>
        <taxon>Caulobacteraceae</taxon>
        <taxon>Caulobacter</taxon>
    </lineage>
</organism>
<evidence type="ECO:0008006" key="5">
    <source>
        <dbReference type="Google" id="ProtNLM"/>
    </source>
</evidence>
<evidence type="ECO:0000313" key="4">
    <source>
        <dbReference type="Proteomes" id="UP000056905"/>
    </source>
</evidence>
<dbReference type="PANTHER" id="PTHR12526:SF510">
    <property type="entry name" value="D-INOSITOL 3-PHOSPHATE GLYCOSYLTRANSFERASE"/>
    <property type="match status" value="1"/>
</dbReference>
<dbReference type="STRING" id="69395.AQ619_09350"/>
<dbReference type="Proteomes" id="UP000056905">
    <property type="component" value="Chromosome"/>
</dbReference>
<proteinExistence type="predicted"/>
<accession>A0A0P0NZI1</accession>
<dbReference type="EMBL" id="CP013002">
    <property type="protein sequence ID" value="ALL13540.1"/>
    <property type="molecule type" value="Genomic_DNA"/>
</dbReference>
<dbReference type="Gene3D" id="3.40.50.2000">
    <property type="entry name" value="Glycogen Phosphorylase B"/>
    <property type="match status" value="2"/>
</dbReference>
<name>A0A0P0NZI1_9CAUL</name>
<evidence type="ECO:0000313" key="3">
    <source>
        <dbReference type="EMBL" id="ALL13540.1"/>
    </source>
</evidence>
<keyword evidence="2" id="KW-0808">Transferase</keyword>
<dbReference type="Pfam" id="PF13692">
    <property type="entry name" value="Glyco_trans_1_4"/>
    <property type="match status" value="1"/>
</dbReference>
<sequence length="371" mass="40277">MKIAFIDTSGLTYTPETPFLQPLGGTQSAACFLSSALAAQGHKVSLLSPGAPEALVMGVRCAGFDFGTAAAELNDHDAVIVLTTPIAARLRQAGVTAPLLNWQHKAVGSNGAAPFAEPDERAAWTSTIFVSAYQRDTFASKWGMTGEVIGNAINPTLARTLRTAPSFVERGEDPVLFYASAPGRGLDFLLMSFPTIRKALPNVRLKIFSDQAMYQIRPENDEFSVYYEVARSLPGIDYVGGISQSRLAEEMLSADIWAYPTTFIETSCIVMMEGAAAGCMLVGSDIGALRETSGRFGRLAPLTNSRSGWSGAFARNIVQEVQRARQDPAAYGQFIDDQMAWFRTQCDWNRRAEQWSALIQELAPVSANQRP</sequence>
<dbReference type="AlphaFoldDB" id="A0A0P0NZI1"/>
<dbReference type="GO" id="GO:0016757">
    <property type="term" value="F:glycosyltransferase activity"/>
    <property type="evidence" value="ECO:0007669"/>
    <property type="project" value="UniProtKB-KW"/>
</dbReference>
<dbReference type="KEGG" id="chq:AQ619_09350"/>
<keyword evidence="1" id="KW-0328">Glycosyltransferase</keyword>
<keyword evidence="4" id="KW-1185">Reference proteome</keyword>
<evidence type="ECO:0000256" key="2">
    <source>
        <dbReference type="ARBA" id="ARBA00022679"/>
    </source>
</evidence>
<gene>
    <name evidence="3" type="ORF">AQ619_09350</name>
</gene>
<dbReference type="RefSeq" id="WP_062146634.1">
    <property type="nucleotide sequence ID" value="NZ_CP013002.1"/>
</dbReference>
<protein>
    <recommendedName>
        <fullName evidence="5">Glycosyltransferase</fullName>
    </recommendedName>
</protein>
<dbReference type="PANTHER" id="PTHR12526">
    <property type="entry name" value="GLYCOSYLTRANSFERASE"/>
    <property type="match status" value="1"/>
</dbReference>
<reference evidence="3 4" key="1">
    <citation type="submission" date="2015-10" db="EMBL/GenBank/DDBJ databases">
        <title>Conservation of the essential genome among Caulobacter and Brevundimonas species.</title>
        <authorList>
            <person name="Scott D."/>
            <person name="Ely B."/>
        </authorList>
    </citation>
    <scope>NUCLEOTIDE SEQUENCE [LARGE SCALE GENOMIC DNA]</scope>
    <source>
        <strain evidence="3 4">CB4</strain>
    </source>
</reference>
<dbReference type="SUPFAM" id="SSF53756">
    <property type="entry name" value="UDP-Glycosyltransferase/glycogen phosphorylase"/>
    <property type="match status" value="1"/>
</dbReference>